<proteinExistence type="predicted"/>
<evidence type="ECO:0000313" key="2">
    <source>
        <dbReference type="Proteomes" id="UP000515153"/>
    </source>
</evidence>
<dbReference type="Gene3D" id="3.30.70.100">
    <property type="match status" value="1"/>
</dbReference>
<name>A0A6P8AWZ5_PYRGI</name>
<dbReference type="SUPFAM" id="SSF54909">
    <property type="entry name" value="Dimeric alpha+beta barrel"/>
    <property type="match status" value="1"/>
</dbReference>
<keyword evidence="2" id="KW-1185">Reference proteome</keyword>
<evidence type="ECO:0000259" key="1">
    <source>
        <dbReference type="Pfam" id="PF03992"/>
    </source>
</evidence>
<reference evidence="2 3" key="1">
    <citation type="journal article" date="2019" name="Mol. Biol. Evol.">
        <title>Blast fungal genomes show frequent chromosomal changes, gene gains and losses, and effector gene turnover.</title>
        <authorList>
            <person name="Gomez Luciano L.B."/>
            <person name="Jason Tsai I."/>
            <person name="Chuma I."/>
            <person name="Tosa Y."/>
            <person name="Chen Y.H."/>
            <person name="Li J.Y."/>
            <person name="Li M.Y."/>
            <person name="Jade Lu M.Y."/>
            <person name="Nakayashiki H."/>
            <person name="Li W.H."/>
        </authorList>
    </citation>
    <scope>NUCLEOTIDE SEQUENCE [LARGE SCALE GENOMIC DNA]</scope>
    <source>
        <strain evidence="2 3">NI907</strain>
    </source>
</reference>
<dbReference type="Proteomes" id="UP000515153">
    <property type="component" value="Chromosome V"/>
</dbReference>
<dbReference type="GeneID" id="41963074"/>
<dbReference type="Pfam" id="PF03992">
    <property type="entry name" value="ABM"/>
    <property type="match status" value="1"/>
</dbReference>
<reference evidence="3" key="3">
    <citation type="submission" date="2025-08" db="UniProtKB">
        <authorList>
            <consortium name="RefSeq"/>
        </authorList>
    </citation>
    <scope>IDENTIFICATION</scope>
    <source>
        <strain evidence="3">NI907</strain>
    </source>
</reference>
<dbReference type="AlphaFoldDB" id="A0A6P8AWZ5"/>
<dbReference type="InterPro" id="IPR007138">
    <property type="entry name" value="ABM_dom"/>
</dbReference>
<accession>A0A6P8AWZ5</accession>
<dbReference type="RefSeq" id="XP_030979425.1">
    <property type="nucleotide sequence ID" value="XM_031128165.1"/>
</dbReference>
<dbReference type="InterPro" id="IPR011008">
    <property type="entry name" value="Dimeric_a/b-barrel"/>
</dbReference>
<reference evidence="3" key="2">
    <citation type="submission" date="2019-10" db="EMBL/GenBank/DDBJ databases">
        <authorList>
            <consortium name="NCBI Genome Project"/>
        </authorList>
    </citation>
    <scope>NUCLEOTIDE SEQUENCE</scope>
    <source>
        <strain evidence="3">NI907</strain>
    </source>
</reference>
<protein>
    <recommendedName>
        <fullName evidence="1">ABM domain-containing protein</fullName>
    </recommendedName>
</protein>
<feature type="domain" description="ABM" evidence="1">
    <location>
        <begin position="18"/>
        <end position="67"/>
    </location>
</feature>
<sequence>MSTTKVKSQKCTFLVSCTLHHGKTDEYLAVMQRVIEYLSKEEPDFLHIEMMRAEDSPNKITYLEHWAKPVDAVLKTLSSHQQLGEYLKAIEPLLAEKRHVEFLQSFGGPWARTRDGNFSKM</sequence>
<dbReference type="KEGG" id="pgri:PgNI_08166"/>
<evidence type="ECO:0000313" key="3">
    <source>
        <dbReference type="RefSeq" id="XP_030979425.1"/>
    </source>
</evidence>
<gene>
    <name evidence="3" type="ORF">PgNI_08166</name>
</gene>
<organism evidence="2 3">
    <name type="scientific">Pyricularia grisea</name>
    <name type="common">Crabgrass-specific blast fungus</name>
    <name type="synonym">Magnaporthe grisea</name>
    <dbReference type="NCBI Taxonomy" id="148305"/>
    <lineage>
        <taxon>Eukaryota</taxon>
        <taxon>Fungi</taxon>
        <taxon>Dikarya</taxon>
        <taxon>Ascomycota</taxon>
        <taxon>Pezizomycotina</taxon>
        <taxon>Sordariomycetes</taxon>
        <taxon>Sordariomycetidae</taxon>
        <taxon>Magnaporthales</taxon>
        <taxon>Pyriculariaceae</taxon>
        <taxon>Pyricularia</taxon>
    </lineage>
</organism>